<sequence length="152" mass="15843">MRSIDKAIRAAAVAALVAGFAIAARAEPVLPIDIRNATDCDIGFSVSPHKGQVAAPAGQVARLLVETPPEADGSNSVYRLGSKAIADGCSAALAKVEQDWVLVRDPEGDFYVNPADPAKPDKKSAVGDGTPTFVFATEDKNKGPIRLTLTTE</sequence>
<evidence type="ECO:0000313" key="3">
    <source>
        <dbReference type="Proteomes" id="UP001595528"/>
    </source>
</evidence>
<protein>
    <submittedName>
        <fullName evidence="2">Uncharacterized protein</fullName>
    </submittedName>
</protein>
<organism evidence="2 3">
    <name type="scientific">Marinibaculum pumilum</name>
    <dbReference type="NCBI Taxonomy" id="1766165"/>
    <lineage>
        <taxon>Bacteria</taxon>
        <taxon>Pseudomonadati</taxon>
        <taxon>Pseudomonadota</taxon>
        <taxon>Alphaproteobacteria</taxon>
        <taxon>Rhodospirillales</taxon>
        <taxon>Rhodospirillaceae</taxon>
        <taxon>Marinibaculum</taxon>
    </lineage>
</organism>
<dbReference type="RefSeq" id="WP_379905154.1">
    <property type="nucleotide sequence ID" value="NZ_JBHRTR010000037.1"/>
</dbReference>
<feature type="signal peptide" evidence="1">
    <location>
        <begin position="1"/>
        <end position="26"/>
    </location>
</feature>
<feature type="chain" id="PRO_5045416322" evidence="1">
    <location>
        <begin position="27"/>
        <end position="152"/>
    </location>
</feature>
<accession>A0ABV7L6E8</accession>
<evidence type="ECO:0000256" key="1">
    <source>
        <dbReference type="SAM" id="SignalP"/>
    </source>
</evidence>
<reference evidence="3" key="1">
    <citation type="journal article" date="2019" name="Int. J. Syst. Evol. Microbiol.">
        <title>The Global Catalogue of Microorganisms (GCM) 10K type strain sequencing project: providing services to taxonomists for standard genome sequencing and annotation.</title>
        <authorList>
            <consortium name="The Broad Institute Genomics Platform"/>
            <consortium name="The Broad Institute Genome Sequencing Center for Infectious Disease"/>
            <person name="Wu L."/>
            <person name="Ma J."/>
        </authorList>
    </citation>
    <scope>NUCLEOTIDE SEQUENCE [LARGE SCALE GENOMIC DNA]</scope>
    <source>
        <strain evidence="3">KCTC 42964</strain>
    </source>
</reference>
<comment type="caution">
    <text evidence="2">The sequence shown here is derived from an EMBL/GenBank/DDBJ whole genome shotgun (WGS) entry which is preliminary data.</text>
</comment>
<dbReference type="Proteomes" id="UP001595528">
    <property type="component" value="Unassembled WGS sequence"/>
</dbReference>
<keyword evidence="3" id="KW-1185">Reference proteome</keyword>
<gene>
    <name evidence="2" type="ORF">ACFOGJ_23330</name>
</gene>
<keyword evidence="1" id="KW-0732">Signal</keyword>
<evidence type="ECO:0000313" key="2">
    <source>
        <dbReference type="EMBL" id="MFC3230202.1"/>
    </source>
</evidence>
<proteinExistence type="predicted"/>
<dbReference type="EMBL" id="JBHRTR010000037">
    <property type="protein sequence ID" value="MFC3230202.1"/>
    <property type="molecule type" value="Genomic_DNA"/>
</dbReference>
<name>A0ABV7L6E8_9PROT</name>